<accession>A0AAD7G5D2</accession>
<feature type="compositionally biased region" description="Low complexity" evidence="1">
    <location>
        <begin position="59"/>
        <end position="78"/>
    </location>
</feature>
<name>A0AAD7G5D2_MYCRO</name>
<keyword evidence="3" id="KW-1185">Reference proteome</keyword>
<dbReference type="Proteomes" id="UP001221757">
    <property type="component" value="Unassembled WGS sequence"/>
</dbReference>
<feature type="compositionally biased region" description="Basic residues" evidence="1">
    <location>
        <begin position="264"/>
        <end position="274"/>
    </location>
</feature>
<dbReference type="EMBL" id="JARKIE010000198">
    <property type="protein sequence ID" value="KAJ7668085.1"/>
    <property type="molecule type" value="Genomic_DNA"/>
</dbReference>
<evidence type="ECO:0000313" key="3">
    <source>
        <dbReference type="Proteomes" id="UP001221757"/>
    </source>
</evidence>
<feature type="region of interest" description="Disordered" evidence="1">
    <location>
        <begin position="253"/>
        <end position="280"/>
    </location>
</feature>
<proteinExistence type="predicted"/>
<feature type="compositionally biased region" description="Acidic residues" evidence="1">
    <location>
        <begin position="103"/>
        <end position="116"/>
    </location>
</feature>
<protein>
    <submittedName>
        <fullName evidence="2">Uncharacterized protein</fullName>
    </submittedName>
</protein>
<gene>
    <name evidence="2" type="ORF">B0H17DRAFT_1210147</name>
</gene>
<evidence type="ECO:0000313" key="2">
    <source>
        <dbReference type="EMBL" id="KAJ7668085.1"/>
    </source>
</evidence>
<sequence length="497" mass="53757">MANGTRVSLRVPKPSTQRQAPPEWDSDDNNRIESGSTRSPSVEIASPATRTRSKTKNDNSSSPSAPLNSKSSSSSAASGTSRKRKATGSDGIPPGNGEFGETSPDEDEDEDEDNEIESVPAPKRPKKSARNSADAADDSEPTEITYNISIYTPTEFSKPAKKREAAASGFLKALSTKSFDSFERQVFRKLSSMAKLAIAPDDNMAQVQFQVPRHVVNYLDLDDLDAYEHMVASAMKCKDPTVNLAVELDIKTKNNENVDEPPSKGKKSKGKRTKIPSENDVLPGNKVISDKIQLLRAKWTCHANDGSDYCWVSGDMKEHLPLGHAHFNMWAAAWANDAADADTPPNHKIFEVKGGVTAAPTLLQRRLAANNATNNAPVINNHFAIPDGLLDLLRPNAPAAAPAAPIVPVPAPSSIALHNEPMLLPPGTVVGPRLSMAAFCGIYELDDSIVEKFAANGYKNASVMYLIKLADLEKMQFLPGKIAELRDAVRQWALPAE</sequence>
<organism evidence="2 3">
    <name type="scientific">Mycena rosella</name>
    <name type="common">Pink bonnet</name>
    <name type="synonym">Agaricus rosellus</name>
    <dbReference type="NCBI Taxonomy" id="1033263"/>
    <lineage>
        <taxon>Eukaryota</taxon>
        <taxon>Fungi</taxon>
        <taxon>Dikarya</taxon>
        <taxon>Basidiomycota</taxon>
        <taxon>Agaricomycotina</taxon>
        <taxon>Agaricomycetes</taxon>
        <taxon>Agaricomycetidae</taxon>
        <taxon>Agaricales</taxon>
        <taxon>Marasmiineae</taxon>
        <taxon>Mycenaceae</taxon>
        <taxon>Mycena</taxon>
    </lineage>
</organism>
<comment type="caution">
    <text evidence="2">The sequence shown here is derived from an EMBL/GenBank/DDBJ whole genome shotgun (WGS) entry which is preliminary data.</text>
</comment>
<feature type="region of interest" description="Disordered" evidence="1">
    <location>
        <begin position="1"/>
        <end position="141"/>
    </location>
</feature>
<dbReference type="AlphaFoldDB" id="A0AAD7G5D2"/>
<reference evidence="2" key="1">
    <citation type="submission" date="2023-03" db="EMBL/GenBank/DDBJ databases">
        <title>Massive genome expansion in bonnet fungi (Mycena s.s.) driven by repeated elements and novel gene families across ecological guilds.</title>
        <authorList>
            <consortium name="Lawrence Berkeley National Laboratory"/>
            <person name="Harder C.B."/>
            <person name="Miyauchi S."/>
            <person name="Viragh M."/>
            <person name="Kuo A."/>
            <person name="Thoen E."/>
            <person name="Andreopoulos B."/>
            <person name="Lu D."/>
            <person name="Skrede I."/>
            <person name="Drula E."/>
            <person name="Henrissat B."/>
            <person name="Morin E."/>
            <person name="Kohler A."/>
            <person name="Barry K."/>
            <person name="LaButti K."/>
            <person name="Morin E."/>
            <person name="Salamov A."/>
            <person name="Lipzen A."/>
            <person name="Mereny Z."/>
            <person name="Hegedus B."/>
            <person name="Baldrian P."/>
            <person name="Stursova M."/>
            <person name="Weitz H."/>
            <person name="Taylor A."/>
            <person name="Grigoriev I.V."/>
            <person name="Nagy L.G."/>
            <person name="Martin F."/>
            <person name="Kauserud H."/>
        </authorList>
    </citation>
    <scope>NUCLEOTIDE SEQUENCE</scope>
    <source>
        <strain evidence="2">CBHHK067</strain>
    </source>
</reference>
<evidence type="ECO:0000256" key="1">
    <source>
        <dbReference type="SAM" id="MobiDB-lite"/>
    </source>
</evidence>